<comment type="caution">
    <text evidence="1">The sequence shown here is derived from an EMBL/GenBank/DDBJ whole genome shotgun (WGS) entry which is preliminary data.</text>
</comment>
<name>A0A8H3HMV9_9AGAM</name>
<dbReference type="AlphaFoldDB" id="A0A8H3HMV9"/>
<proteinExistence type="predicted"/>
<evidence type="ECO:0000313" key="1">
    <source>
        <dbReference type="EMBL" id="CAE6521506.1"/>
    </source>
</evidence>
<evidence type="ECO:0008006" key="3">
    <source>
        <dbReference type="Google" id="ProtNLM"/>
    </source>
</evidence>
<organism evidence="1 2">
    <name type="scientific">Rhizoctonia solani</name>
    <dbReference type="NCBI Taxonomy" id="456999"/>
    <lineage>
        <taxon>Eukaryota</taxon>
        <taxon>Fungi</taxon>
        <taxon>Dikarya</taxon>
        <taxon>Basidiomycota</taxon>
        <taxon>Agaricomycotina</taxon>
        <taxon>Agaricomycetes</taxon>
        <taxon>Cantharellales</taxon>
        <taxon>Ceratobasidiaceae</taxon>
        <taxon>Rhizoctonia</taxon>
    </lineage>
</organism>
<protein>
    <recommendedName>
        <fullName evidence="3">MYND-type domain-containing protein</fullName>
    </recommendedName>
</protein>
<dbReference type="EMBL" id="CAJMWT010006951">
    <property type="protein sequence ID" value="CAE6521506.1"/>
    <property type="molecule type" value="Genomic_DNA"/>
</dbReference>
<sequence length="642" mass="72089">MLTPLADAPHPLWGRSYPTYLASYTNEALAVPLSMEEPQLKILASKAIDEICKMEHSRGADFGGNIVKGVTLSMLTALLEMTKIPRYFRHMVEPRLISGCVDLMTSMKPSPFQYEYGYACFRILVLAVNACLLEGAGYLDVVIARMETELASQRFPVFWEMSAFLINQAHGNDIILAPMIPDAVDKLALGRLLQLLNSDRKLFFAVSKNTGSLSLPGLFFIIFRDIVATEIPPGYQVQEDSKVFVKLIQPYSRVLWRYLIVSPDSGNEEMLMANIHNDIAPYTRLNNDKPVDAEDARNLVQAYNERLESTSTIWMFIIMRFVGPLVAPGCENLVPTTIKLCIELLWSSLLNGHDMGAVRYSVGGVLCYFRDMVQALKPRYFIPAHQTWVQQIMDYVIEGDLVDLVLRAMLTSLHFGELSSVEGNLLSAAIEFILALEQLVPSQDFMFRLHDAGCFGDWTKYYFYFRVCGTEATFCTFGRSDSTAWACGEIIAGIMEVILGPRWGELMCRLAGSCDNPRCPMPCDVRFCCVQCMDLMYCSVRCRTVDWMYGWGGPHADVCKHQAQQYPACRKEYHRVPGTPLGFVDGFFSLGGKSLATELIDLARENQPRSKGSHFNMMVMDDNNPRPFMFVSGSGLGGSAYH</sequence>
<gene>
    <name evidence="1" type="ORF">RDB_LOCUS166003</name>
</gene>
<reference evidence="1" key="1">
    <citation type="submission" date="2021-01" db="EMBL/GenBank/DDBJ databases">
        <authorList>
            <person name="Kaushik A."/>
        </authorList>
    </citation>
    <scope>NUCLEOTIDE SEQUENCE</scope>
    <source>
        <strain evidence="1">AG2-2IIIB</strain>
    </source>
</reference>
<accession>A0A8H3HMV9</accession>
<dbReference type="Proteomes" id="UP000663843">
    <property type="component" value="Unassembled WGS sequence"/>
</dbReference>
<evidence type="ECO:0000313" key="2">
    <source>
        <dbReference type="Proteomes" id="UP000663843"/>
    </source>
</evidence>